<keyword evidence="1" id="KW-0378">Hydrolase</keyword>
<evidence type="ECO:0000313" key="3">
    <source>
        <dbReference type="EMBL" id="CAL8086929.1"/>
    </source>
</evidence>
<dbReference type="CDD" id="cd01301">
    <property type="entry name" value="rDP_like"/>
    <property type="match status" value="1"/>
</dbReference>
<evidence type="ECO:0000313" key="4">
    <source>
        <dbReference type="Proteomes" id="UP001642540"/>
    </source>
</evidence>
<dbReference type="InterPro" id="IPR032466">
    <property type="entry name" value="Metal_Hydrolase"/>
</dbReference>
<keyword evidence="1" id="KW-1015">Disulfide bond</keyword>
<feature type="region of interest" description="Disordered" evidence="2">
    <location>
        <begin position="1"/>
        <end position="38"/>
    </location>
</feature>
<dbReference type="Pfam" id="PF01244">
    <property type="entry name" value="Peptidase_M19"/>
    <property type="match status" value="1"/>
</dbReference>
<comment type="caution">
    <text evidence="3">The sequence shown here is derived from an EMBL/GenBank/DDBJ whole genome shotgun (WGS) entry which is preliminary data.</text>
</comment>
<organism evidence="3 4">
    <name type="scientific">Orchesella dallaii</name>
    <dbReference type="NCBI Taxonomy" id="48710"/>
    <lineage>
        <taxon>Eukaryota</taxon>
        <taxon>Metazoa</taxon>
        <taxon>Ecdysozoa</taxon>
        <taxon>Arthropoda</taxon>
        <taxon>Hexapoda</taxon>
        <taxon>Collembola</taxon>
        <taxon>Entomobryomorpha</taxon>
        <taxon>Entomobryoidea</taxon>
        <taxon>Orchesellidae</taxon>
        <taxon>Orchesellinae</taxon>
        <taxon>Orchesella</taxon>
    </lineage>
</organism>
<evidence type="ECO:0000256" key="2">
    <source>
        <dbReference type="SAM" id="MobiDB-lite"/>
    </source>
</evidence>
<proteinExistence type="inferred from homology"/>
<dbReference type="EC" id="3.4.13.19" evidence="1"/>
<dbReference type="PROSITE" id="PS51365">
    <property type="entry name" value="RENAL_DIPEPTIDASE_2"/>
    <property type="match status" value="1"/>
</dbReference>
<keyword evidence="1" id="KW-0449">Lipoprotein</keyword>
<keyword evidence="1" id="KW-0224">Dipeptidase</keyword>
<reference evidence="3 4" key="1">
    <citation type="submission" date="2024-08" db="EMBL/GenBank/DDBJ databases">
        <authorList>
            <person name="Cucini C."/>
            <person name="Frati F."/>
        </authorList>
    </citation>
    <scope>NUCLEOTIDE SEQUENCE [LARGE SCALE GENOMIC DNA]</scope>
</reference>
<feature type="compositionally biased region" description="Polar residues" evidence="2">
    <location>
        <begin position="296"/>
        <end position="310"/>
    </location>
</feature>
<dbReference type="PROSITE" id="PS00869">
    <property type="entry name" value="RENAL_DIPEPTIDASE_1"/>
    <property type="match status" value="1"/>
</dbReference>
<dbReference type="Proteomes" id="UP001642540">
    <property type="component" value="Unassembled WGS sequence"/>
</dbReference>
<keyword evidence="1" id="KW-0472">Membrane</keyword>
<accession>A0ABP1Q2J6</accession>
<comment type="cofactor">
    <cofactor evidence="1">
        <name>Zn(2+)</name>
        <dbReference type="ChEBI" id="CHEBI:29105"/>
    </cofactor>
</comment>
<dbReference type="PANTHER" id="PTHR10443">
    <property type="entry name" value="MICROSOMAL DIPEPTIDASE"/>
    <property type="match status" value="1"/>
</dbReference>
<comment type="subcellular location">
    <subcellularLocation>
        <location evidence="1">Membrane</location>
        <topology evidence="1">Lipid-anchor</topology>
        <topology evidence="1">GPI-anchor</topology>
    </subcellularLocation>
</comment>
<name>A0ABP1Q2J6_9HEXA</name>
<dbReference type="SUPFAM" id="SSF51556">
    <property type="entry name" value="Metallo-dependent hydrolases"/>
    <property type="match status" value="1"/>
</dbReference>
<keyword evidence="1" id="KW-0645">Protease</keyword>
<dbReference type="EMBL" id="CAXLJM020000020">
    <property type="protein sequence ID" value="CAL8086929.1"/>
    <property type="molecule type" value="Genomic_DNA"/>
</dbReference>
<dbReference type="PANTHER" id="PTHR10443:SF47">
    <property type="entry name" value="DIPEPTIDASE"/>
    <property type="match status" value="1"/>
</dbReference>
<protein>
    <recommendedName>
        <fullName evidence="1">Dipeptidase</fullName>
        <ecNumber evidence="1">3.4.13.19</ecNumber>
    </recommendedName>
</protein>
<feature type="region of interest" description="Disordered" evidence="2">
    <location>
        <begin position="278"/>
        <end position="310"/>
    </location>
</feature>
<feature type="compositionally biased region" description="Polar residues" evidence="2">
    <location>
        <begin position="23"/>
        <end position="36"/>
    </location>
</feature>
<comment type="similarity">
    <text evidence="1">Belongs to the metallo-dependent hydrolases superfamily. Peptidase M19 family.</text>
</comment>
<dbReference type="InterPro" id="IPR000180">
    <property type="entry name" value="Dipep_AS"/>
</dbReference>
<gene>
    <name evidence="3" type="ORF">ODALV1_LOCUS6588</name>
</gene>
<dbReference type="Gene3D" id="3.20.20.140">
    <property type="entry name" value="Metal-dependent hydrolases"/>
    <property type="match status" value="1"/>
</dbReference>
<feature type="compositionally biased region" description="Polar residues" evidence="2">
    <location>
        <begin position="278"/>
        <end position="288"/>
    </location>
</feature>
<keyword evidence="1" id="KW-0325">Glycoprotein</keyword>
<keyword evidence="1" id="KW-0482">Metalloprotease</keyword>
<comment type="catalytic activity">
    <reaction evidence="1">
        <text>an L-aminoacyl-L-amino acid + H2O = 2 an L-alpha-amino acid</text>
        <dbReference type="Rhea" id="RHEA:48940"/>
        <dbReference type="ChEBI" id="CHEBI:15377"/>
        <dbReference type="ChEBI" id="CHEBI:59869"/>
        <dbReference type="ChEBI" id="CHEBI:77460"/>
        <dbReference type="EC" id="3.4.13.19"/>
    </reaction>
</comment>
<keyword evidence="4" id="KW-1185">Reference proteome</keyword>
<sequence length="885" mass="95972">MDNNDETEGCLSSSLGRNHCDNVGSTKTEHNNTNTLRPKYAGLKGFKKFQQEMARRKAANVARELPISTNSSSVSSGAVTFNDVPCSASGGGASQEGSNGSDISTSIYKKANGDLSFDEMESSPERFGPPPTPASFIPSKILENANSGFINVDEESGESEEYECRCHLQQSNEDQKAQIFTSRVNQQQKQYQNTITFHKNVHYTIDMEKNGEHLPTDASSSQSEDVHHLSVTFDVISHPPPPSSPLSPNIVANAICPPPPLTNEPVVGEPPIPLQVKYQSTTSSSLSQEKPIPTGILSSQKGPTYLRSSSSKDLSTDVNVILPAPTSTSAASSSGSIHLLQSKAGCGSSSKFLCSLSENQKKIREDRKGSDTMIRGPYAADLGKFTGQHKPETFMRAVDVGAAVSSELQKQNRHQQGASLVTTMGSNQSQYYLTSDSRAESSLGMSASTTSSQSTSGRKRLFFGGLCCDLDFRQFCLLCSGVVIVGAALCFAIGVPIALEMQSQRGTGSSHDMVRKLLTEVPLVDGHNDFPWNLRKFLQNHLKDFHFDADLTKADPFAGSVWSHTDLIRLKRGGVGAQLWSAYVPCSAQHLDGVQIAVEQIDVIRRLVEKYPAQLRLVTNAKEVEAAHHSGRIASLIGVEGGHAIGNSLAVLRMFYELGVRYLTLTHNCNTPWADSAASDESIPERGGLTEFGKLVVLEMNRLGMIVDLAHVSVPTMRDTLAVSRAPVIFSHSAASALCNHSRNVPDEILKQVASNGGIVMVSFYNVFVACNETATIQDVIAHIEHIREIAGVDHVGIGAGFDGINFVPHGLEDVSKYPSLIESMIKLSWSELDLRKLIGVNFLRVFRQVEAVKKDFLRISPIEEWMPKSDLQGHSTSCAYRGGA</sequence>
<evidence type="ECO:0000256" key="1">
    <source>
        <dbReference type="RuleBase" id="RU341113"/>
    </source>
</evidence>
<keyword evidence="1" id="KW-0336">GPI-anchor</keyword>
<comment type="subunit">
    <text evidence="1">Homodimer; disulfide-linked.</text>
</comment>
<keyword evidence="1" id="KW-0479">Metal-binding</keyword>
<dbReference type="InterPro" id="IPR008257">
    <property type="entry name" value="Pept_M19"/>
</dbReference>
<keyword evidence="1" id="KW-0862">Zinc</keyword>